<proteinExistence type="predicted"/>
<name>A0A5C5XWD6_9BACT</name>
<comment type="caution">
    <text evidence="1">The sequence shown here is derived from an EMBL/GenBank/DDBJ whole genome shotgun (WGS) entry which is preliminary data.</text>
</comment>
<reference evidence="1 2" key="1">
    <citation type="submission" date="2019-02" db="EMBL/GenBank/DDBJ databases">
        <title>Deep-cultivation of Planctomycetes and their phenomic and genomic characterization uncovers novel biology.</title>
        <authorList>
            <person name="Wiegand S."/>
            <person name="Jogler M."/>
            <person name="Boedeker C."/>
            <person name="Pinto D."/>
            <person name="Vollmers J."/>
            <person name="Rivas-Marin E."/>
            <person name="Kohn T."/>
            <person name="Peeters S.H."/>
            <person name="Heuer A."/>
            <person name="Rast P."/>
            <person name="Oberbeckmann S."/>
            <person name="Bunk B."/>
            <person name="Jeske O."/>
            <person name="Meyerdierks A."/>
            <person name="Storesund J.E."/>
            <person name="Kallscheuer N."/>
            <person name="Luecker S."/>
            <person name="Lage O.M."/>
            <person name="Pohl T."/>
            <person name="Merkel B.J."/>
            <person name="Hornburger P."/>
            <person name="Mueller R.-W."/>
            <person name="Bruemmer F."/>
            <person name="Labrenz M."/>
            <person name="Spormann A.M."/>
            <person name="Op Den Camp H."/>
            <person name="Overmann J."/>
            <person name="Amann R."/>
            <person name="Jetten M.S.M."/>
            <person name="Mascher T."/>
            <person name="Medema M.H."/>
            <person name="Devos D.P."/>
            <person name="Kaster A.-K."/>
            <person name="Ovreas L."/>
            <person name="Rohde M."/>
            <person name="Galperin M.Y."/>
            <person name="Jogler C."/>
        </authorList>
    </citation>
    <scope>NUCLEOTIDE SEQUENCE [LARGE SCALE GENOMIC DNA]</scope>
    <source>
        <strain evidence="1 2">CA85</strain>
    </source>
</reference>
<evidence type="ECO:0000313" key="1">
    <source>
        <dbReference type="EMBL" id="TWT67224.1"/>
    </source>
</evidence>
<evidence type="ECO:0000313" key="2">
    <source>
        <dbReference type="Proteomes" id="UP000318053"/>
    </source>
</evidence>
<keyword evidence="2" id="KW-1185">Reference proteome</keyword>
<dbReference type="EMBL" id="SJPK01000004">
    <property type="protein sequence ID" value="TWT67224.1"/>
    <property type="molecule type" value="Genomic_DNA"/>
</dbReference>
<organism evidence="1 2">
    <name type="scientific">Allorhodopirellula solitaria</name>
    <dbReference type="NCBI Taxonomy" id="2527987"/>
    <lineage>
        <taxon>Bacteria</taxon>
        <taxon>Pseudomonadati</taxon>
        <taxon>Planctomycetota</taxon>
        <taxon>Planctomycetia</taxon>
        <taxon>Pirellulales</taxon>
        <taxon>Pirellulaceae</taxon>
        <taxon>Allorhodopirellula</taxon>
    </lineage>
</organism>
<sequence length="89" mass="10213">MELGDTALCFVWWFSFVEDPTESTIILDGRTDNGQGAEQVNESKSPKCHGCCQTRPEFSLPVYWMVVKRKIAVPLNRLSWFCKLYHRGG</sequence>
<dbReference type="Proteomes" id="UP000318053">
    <property type="component" value="Unassembled WGS sequence"/>
</dbReference>
<protein>
    <submittedName>
        <fullName evidence="1">Uncharacterized protein</fullName>
    </submittedName>
</protein>
<accession>A0A5C5XWD6</accession>
<dbReference type="AlphaFoldDB" id="A0A5C5XWD6"/>
<gene>
    <name evidence="1" type="ORF">CA85_20730</name>
</gene>